<organism evidence="2 3">
    <name type="scientific">Pelobates cultripes</name>
    <name type="common">Western spadefoot toad</name>
    <dbReference type="NCBI Taxonomy" id="61616"/>
    <lineage>
        <taxon>Eukaryota</taxon>
        <taxon>Metazoa</taxon>
        <taxon>Chordata</taxon>
        <taxon>Craniata</taxon>
        <taxon>Vertebrata</taxon>
        <taxon>Euteleostomi</taxon>
        <taxon>Amphibia</taxon>
        <taxon>Batrachia</taxon>
        <taxon>Anura</taxon>
        <taxon>Pelobatoidea</taxon>
        <taxon>Pelobatidae</taxon>
        <taxon>Pelobates</taxon>
    </lineage>
</organism>
<evidence type="ECO:0000313" key="2">
    <source>
        <dbReference type="EMBL" id="CAH2301143.1"/>
    </source>
</evidence>
<reference evidence="2" key="1">
    <citation type="submission" date="2022-03" db="EMBL/GenBank/DDBJ databases">
        <authorList>
            <person name="Alioto T."/>
            <person name="Alioto T."/>
            <person name="Gomez Garrido J."/>
        </authorList>
    </citation>
    <scope>NUCLEOTIDE SEQUENCE</scope>
</reference>
<gene>
    <name evidence="2" type="ORF">PECUL_23A006527</name>
</gene>
<dbReference type="Proteomes" id="UP001295444">
    <property type="component" value="Chromosome 06"/>
</dbReference>
<dbReference type="EMBL" id="OW240917">
    <property type="protein sequence ID" value="CAH2301143.1"/>
    <property type="molecule type" value="Genomic_DNA"/>
</dbReference>
<evidence type="ECO:0000313" key="3">
    <source>
        <dbReference type="Proteomes" id="UP001295444"/>
    </source>
</evidence>
<sequence>MLLYHCCGLSVQTVYNNCVQGQGLYTYTASKKQTPILYIARGPLPDLLTGRVTVPSPLQDDTCNDMSDLPQQMQDFQSIISAVVAPSMEKVISKMLTQLPPDNSSRGILLQEPEEALGSELSTKDLPPLPKRHKKGTTGP</sequence>
<feature type="region of interest" description="Disordered" evidence="1">
    <location>
        <begin position="99"/>
        <end position="140"/>
    </location>
</feature>
<proteinExistence type="predicted"/>
<name>A0AAD1SIE4_PELCU</name>
<accession>A0AAD1SIE4</accession>
<keyword evidence="3" id="KW-1185">Reference proteome</keyword>
<feature type="compositionally biased region" description="Basic residues" evidence="1">
    <location>
        <begin position="130"/>
        <end position="140"/>
    </location>
</feature>
<evidence type="ECO:0000256" key="1">
    <source>
        <dbReference type="SAM" id="MobiDB-lite"/>
    </source>
</evidence>
<protein>
    <submittedName>
        <fullName evidence="2">Uncharacterized protein</fullName>
    </submittedName>
</protein>
<dbReference type="AlphaFoldDB" id="A0AAD1SIE4"/>